<feature type="compositionally biased region" description="Polar residues" evidence="1">
    <location>
        <begin position="87"/>
        <end position="115"/>
    </location>
</feature>
<protein>
    <submittedName>
        <fullName evidence="3">Uncharacterized protein LOC108665490</fullName>
    </submittedName>
</protein>
<dbReference type="KEGG" id="hazt:108665490"/>
<evidence type="ECO:0000256" key="1">
    <source>
        <dbReference type="SAM" id="MobiDB-lite"/>
    </source>
</evidence>
<sequence length="115" mass="11339">MEIACEPPSPGCGNPSVPPPPLCVPCKREAPSEAHEAPYAPQQPSAMAGVKRQKRSSGASSTAGGATAAAGGSGHVSAAAADGGGQVSASSSSKHFTQQLQHHITVNMGASHNSN</sequence>
<feature type="region of interest" description="Disordered" evidence="1">
    <location>
        <begin position="1"/>
        <end position="115"/>
    </location>
</feature>
<dbReference type="Proteomes" id="UP000694843">
    <property type="component" value="Unplaced"/>
</dbReference>
<dbReference type="RefSeq" id="XP_018007735.1">
    <property type="nucleotide sequence ID" value="XM_018152246.2"/>
</dbReference>
<feature type="compositionally biased region" description="Basic and acidic residues" evidence="1">
    <location>
        <begin position="26"/>
        <end position="36"/>
    </location>
</feature>
<proteinExistence type="predicted"/>
<evidence type="ECO:0000313" key="3">
    <source>
        <dbReference type="RefSeq" id="XP_018007735.1"/>
    </source>
</evidence>
<gene>
    <name evidence="3" type="primary">LOC108665490</name>
</gene>
<keyword evidence="2" id="KW-1185">Reference proteome</keyword>
<dbReference type="AlphaFoldDB" id="A0A8B7N2D1"/>
<organism evidence="2 3">
    <name type="scientific">Hyalella azteca</name>
    <name type="common">Amphipod</name>
    <dbReference type="NCBI Taxonomy" id="294128"/>
    <lineage>
        <taxon>Eukaryota</taxon>
        <taxon>Metazoa</taxon>
        <taxon>Ecdysozoa</taxon>
        <taxon>Arthropoda</taxon>
        <taxon>Crustacea</taxon>
        <taxon>Multicrustacea</taxon>
        <taxon>Malacostraca</taxon>
        <taxon>Eumalacostraca</taxon>
        <taxon>Peracarida</taxon>
        <taxon>Amphipoda</taxon>
        <taxon>Senticaudata</taxon>
        <taxon>Talitrida</taxon>
        <taxon>Talitroidea</taxon>
        <taxon>Hyalellidae</taxon>
        <taxon>Hyalella</taxon>
    </lineage>
</organism>
<reference evidence="3" key="1">
    <citation type="submission" date="2025-08" db="UniProtKB">
        <authorList>
            <consortium name="RefSeq"/>
        </authorList>
    </citation>
    <scope>IDENTIFICATION</scope>
    <source>
        <tissue evidence="3">Whole organism</tissue>
    </source>
</reference>
<evidence type="ECO:0000313" key="2">
    <source>
        <dbReference type="Proteomes" id="UP000694843"/>
    </source>
</evidence>
<feature type="compositionally biased region" description="Low complexity" evidence="1">
    <location>
        <begin position="56"/>
        <end position="81"/>
    </location>
</feature>
<accession>A0A8B7N2D1</accession>
<dbReference type="GeneID" id="108665490"/>
<name>A0A8B7N2D1_HYAAZ</name>